<dbReference type="AlphaFoldDB" id="A0AAD6GH16"/>
<reference evidence="1 2" key="1">
    <citation type="journal article" date="2023" name="IMA Fungus">
        <title>Comparative genomic study of the Penicillium genus elucidates a diverse pangenome and 15 lateral gene transfer events.</title>
        <authorList>
            <person name="Petersen C."/>
            <person name="Sorensen T."/>
            <person name="Nielsen M.R."/>
            <person name="Sondergaard T.E."/>
            <person name="Sorensen J.L."/>
            <person name="Fitzpatrick D.A."/>
            <person name="Frisvad J.C."/>
            <person name="Nielsen K.L."/>
        </authorList>
    </citation>
    <scope>NUCLEOTIDE SEQUENCE [LARGE SCALE GENOMIC DNA]</scope>
    <source>
        <strain evidence="1 2">IBT 35679</strain>
    </source>
</reference>
<accession>A0AAD6GH16</accession>
<organism evidence="1 2">
    <name type="scientific">Penicillium frequentans</name>
    <dbReference type="NCBI Taxonomy" id="3151616"/>
    <lineage>
        <taxon>Eukaryota</taxon>
        <taxon>Fungi</taxon>
        <taxon>Dikarya</taxon>
        <taxon>Ascomycota</taxon>
        <taxon>Pezizomycotina</taxon>
        <taxon>Eurotiomycetes</taxon>
        <taxon>Eurotiomycetidae</taxon>
        <taxon>Eurotiales</taxon>
        <taxon>Aspergillaceae</taxon>
        <taxon>Penicillium</taxon>
    </lineage>
</organism>
<sequence length="76" mass="8859">MGNADVLACVRQFLVLDKRPGEELKGNHFWHFRPSTGGRDPKSYIIIDIEKGHHPGPMQEDFPHEIYRVDKKEDKM</sequence>
<keyword evidence="2" id="KW-1185">Reference proteome</keyword>
<comment type="caution">
    <text evidence="1">The sequence shown here is derived from an EMBL/GenBank/DDBJ whole genome shotgun (WGS) entry which is preliminary data.</text>
</comment>
<evidence type="ECO:0000313" key="2">
    <source>
        <dbReference type="Proteomes" id="UP001220324"/>
    </source>
</evidence>
<dbReference type="EMBL" id="JAQIZZ010000004">
    <property type="protein sequence ID" value="KAJ5544174.1"/>
    <property type="molecule type" value="Genomic_DNA"/>
</dbReference>
<gene>
    <name evidence="1" type="ORF">N7494_005453</name>
</gene>
<evidence type="ECO:0000313" key="1">
    <source>
        <dbReference type="EMBL" id="KAJ5544174.1"/>
    </source>
</evidence>
<protein>
    <submittedName>
        <fullName evidence="1">Uncharacterized protein</fullName>
    </submittedName>
</protein>
<proteinExistence type="predicted"/>
<dbReference type="Proteomes" id="UP001220324">
    <property type="component" value="Unassembled WGS sequence"/>
</dbReference>
<name>A0AAD6GH16_9EURO</name>